<comment type="cofactor">
    <cofactor evidence="2 5 6">
        <name>pyridoxal 5'-phosphate</name>
        <dbReference type="ChEBI" id="CHEBI:597326"/>
    </cofactor>
</comment>
<comment type="catalytic activity">
    <reaction evidence="1 5">
        <text>L-alanine = D-alanine</text>
        <dbReference type="Rhea" id="RHEA:20249"/>
        <dbReference type="ChEBI" id="CHEBI:57416"/>
        <dbReference type="ChEBI" id="CHEBI:57972"/>
        <dbReference type="EC" id="5.1.1.1"/>
    </reaction>
</comment>
<name>D5EIA9_CORAD</name>
<evidence type="ECO:0000256" key="7">
    <source>
        <dbReference type="PIRSR" id="PIRSR600821-52"/>
    </source>
</evidence>
<keyword evidence="3 5" id="KW-0663">Pyridoxal phosphate</keyword>
<dbReference type="Gene3D" id="2.40.37.10">
    <property type="entry name" value="Lyase, Ornithine Decarboxylase, Chain A, domain 1"/>
    <property type="match status" value="1"/>
</dbReference>
<evidence type="ECO:0000256" key="3">
    <source>
        <dbReference type="ARBA" id="ARBA00022898"/>
    </source>
</evidence>
<comment type="similarity">
    <text evidence="5">Belongs to the alanine racemase family.</text>
</comment>
<dbReference type="Gene3D" id="3.20.20.10">
    <property type="entry name" value="Alanine racemase"/>
    <property type="match status" value="1"/>
</dbReference>
<comment type="pathway">
    <text evidence="5">Amino-acid biosynthesis; D-alanine biosynthesis; D-alanine from L-alanine: step 1/1.</text>
</comment>
<dbReference type="RefSeq" id="WP_013042897.1">
    <property type="nucleotide sequence ID" value="NC_014008.1"/>
</dbReference>
<dbReference type="InterPro" id="IPR011079">
    <property type="entry name" value="Ala_racemase_C"/>
</dbReference>
<dbReference type="FunFam" id="3.20.20.10:FF:000002">
    <property type="entry name" value="Alanine racemase"/>
    <property type="match status" value="1"/>
</dbReference>
<dbReference type="PANTHER" id="PTHR30511">
    <property type="entry name" value="ALANINE RACEMASE"/>
    <property type="match status" value="1"/>
</dbReference>
<dbReference type="Proteomes" id="UP000000925">
    <property type="component" value="Chromosome"/>
</dbReference>
<gene>
    <name evidence="9" type="ordered locus">Caka_1154</name>
</gene>
<dbReference type="EMBL" id="CP001998">
    <property type="protein sequence ID" value="ADE54175.1"/>
    <property type="molecule type" value="Genomic_DNA"/>
</dbReference>
<evidence type="ECO:0000256" key="1">
    <source>
        <dbReference type="ARBA" id="ARBA00000316"/>
    </source>
</evidence>
<dbReference type="SUPFAM" id="SSF51419">
    <property type="entry name" value="PLP-binding barrel"/>
    <property type="match status" value="1"/>
</dbReference>
<dbReference type="SUPFAM" id="SSF50621">
    <property type="entry name" value="Alanine racemase C-terminal domain-like"/>
    <property type="match status" value="1"/>
</dbReference>
<evidence type="ECO:0000259" key="8">
    <source>
        <dbReference type="SMART" id="SM01005"/>
    </source>
</evidence>
<proteinExistence type="inferred from homology"/>
<dbReference type="CDD" id="cd00430">
    <property type="entry name" value="PLPDE_III_AR"/>
    <property type="match status" value="1"/>
</dbReference>
<dbReference type="GO" id="GO:0008784">
    <property type="term" value="F:alanine racemase activity"/>
    <property type="evidence" value="ECO:0007669"/>
    <property type="project" value="UniProtKB-UniRule"/>
</dbReference>
<evidence type="ECO:0000256" key="6">
    <source>
        <dbReference type="PIRSR" id="PIRSR600821-50"/>
    </source>
</evidence>
<feature type="active site" description="Proton acceptor; specific for L-alanine" evidence="5">
    <location>
        <position position="266"/>
    </location>
</feature>
<protein>
    <recommendedName>
        <fullName evidence="5">Alanine racemase</fullName>
        <ecNumber evidence="5">5.1.1.1</ecNumber>
    </recommendedName>
</protein>
<dbReference type="PANTHER" id="PTHR30511:SF0">
    <property type="entry name" value="ALANINE RACEMASE, CATABOLIC-RELATED"/>
    <property type="match status" value="1"/>
</dbReference>
<keyword evidence="10" id="KW-1185">Reference proteome</keyword>
<dbReference type="InterPro" id="IPR000821">
    <property type="entry name" value="Ala_racemase"/>
</dbReference>
<organism evidence="9 10">
    <name type="scientific">Coraliomargarita akajimensis (strain DSM 45221 / IAM 15411 / JCM 23193 / KCTC 12865 / 04OKA010-24)</name>
    <dbReference type="NCBI Taxonomy" id="583355"/>
    <lineage>
        <taxon>Bacteria</taxon>
        <taxon>Pseudomonadati</taxon>
        <taxon>Verrucomicrobiota</taxon>
        <taxon>Opitutia</taxon>
        <taxon>Puniceicoccales</taxon>
        <taxon>Coraliomargaritaceae</taxon>
        <taxon>Coraliomargarita</taxon>
    </lineage>
</organism>
<evidence type="ECO:0000256" key="2">
    <source>
        <dbReference type="ARBA" id="ARBA00001933"/>
    </source>
</evidence>
<evidence type="ECO:0000313" key="9">
    <source>
        <dbReference type="EMBL" id="ADE54175.1"/>
    </source>
</evidence>
<dbReference type="InterPro" id="IPR020622">
    <property type="entry name" value="Ala_racemase_pyridoxalP-BS"/>
</dbReference>
<dbReference type="NCBIfam" id="TIGR00492">
    <property type="entry name" value="alr"/>
    <property type="match status" value="1"/>
</dbReference>
<feature type="binding site" evidence="5 7">
    <location>
        <position position="314"/>
    </location>
    <ligand>
        <name>substrate</name>
    </ligand>
</feature>
<dbReference type="OrthoDB" id="9813814at2"/>
<dbReference type="InterPro" id="IPR009006">
    <property type="entry name" value="Ala_racemase/Decarboxylase_C"/>
</dbReference>
<dbReference type="AlphaFoldDB" id="D5EIA9"/>
<evidence type="ECO:0000256" key="4">
    <source>
        <dbReference type="ARBA" id="ARBA00023235"/>
    </source>
</evidence>
<dbReference type="EC" id="5.1.1.1" evidence="5"/>
<dbReference type="KEGG" id="caa:Caka_1154"/>
<dbReference type="GO" id="GO:0005829">
    <property type="term" value="C:cytosol"/>
    <property type="evidence" value="ECO:0007669"/>
    <property type="project" value="TreeGrafter"/>
</dbReference>
<sequence>MSAHPPDQRCWAEIDLAAFERNVRRIQAELPSDVRYVSVVKADAYGHGMPHMVRRLMQSGVDCFAVANVAEAAEIRHMGSGWPILILSPVLPYEQAKLLEYDLSATISTETEAHTLNELAKRKNSTLKVHLKIDTGMGRLGVWYESARALFDSLQAYPHLKLEGIYTHFSSADSDPTFTQLQRQRLLDFLEQVPIDDLLIHADNSASLESLSGQSPFNAVRVGLLQLGIPPYPQSLLGSIHVEPVFSFHTRIGLIKELPPGTDISYSRTYTLNRTTRIGILTAGYGDGIPLTLSNRGEVLIHGRRCPILGRVTMDQTIVDLSGATDARVGDIATLIGQHGDETISAAEFSQTAETIPWETLCSITKRVTRTYLGLREI</sequence>
<dbReference type="GO" id="GO:0030170">
    <property type="term" value="F:pyridoxal phosphate binding"/>
    <property type="evidence" value="ECO:0007669"/>
    <property type="project" value="UniProtKB-UniRule"/>
</dbReference>
<dbReference type="PROSITE" id="PS00395">
    <property type="entry name" value="ALANINE_RACEMASE"/>
    <property type="match status" value="1"/>
</dbReference>
<dbReference type="STRING" id="583355.Caka_1154"/>
<dbReference type="HOGENOM" id="CLU_028393_2_2_0"/>
<dbReference type="SMART" id="SM01005">
    <property type="entry name" value="Ala_racemase_C"/>
    <property type="match status" value="1"/>
</dbReference>
<comment type="function">
    <text evidence="5">Catalyzes the interconversion of L-alanine and D-alanine. May also act on other amino acids.</text>
</comment>
<dbReference type="UniPathway" id="UPA00042">
    <property type="reaction ID" value="UER00497"/>
</dbReference>
<feature type="active site" description="Proton acceptor; specific for D-alanine" evidence="5">
    <location>
        <position position="41"/>
    </location>
</feature>
<dbReference type="PRINTS" id="PR00992">
    <property type="entry name" value="ALARACEMASE"/>
</dbReference>
<reference evidence="9 10" key="1">
    <citation type="journal article" date="2010" name="Stand. Genomic Sci.">
        <title>Complete genome sequence of Coraliomargarita akajimensis type strain (04OKA010-24).</title>
        <authorList>
            <person name="Mavromatis K."/>
            <person name="Abt B."/>
            <person name="Brambilla E."/>
            <person name="Lapidus A."/>
            <person name="Copeland A."/>
            <person name="Deshpande S."/>
            <person name="Nolan M."/>
            <person name="Lucas S."/>
            <person name="Tice H."/>
            <person name="Cheng J.F."/>
            <person name="Han C."/>
            <person name="Detter J.C."/>
            <person name="Woyke T."/>
            <person name="Goodwin L."/>
            <person name="Pitluck S."/>
            <person name="Held B."/>
            <person name="Brettin T."/>
            <person name="Tapia R."/>
            <person name="Ivanova N."/>
            <person name="Mikhailova N."/>
            <person name="Pati A."/>
            <person name="Liolios K."/>
            <person name="Chen A."/>
            <person name="Palaniappan K."/>
            <person name="Land M."/>
            <person name="Hauser L."/>
            <person name="Chang Y.J."/>
            <person name="Jeffries C.D."/>
            <person name="Rohde M."/>
            <person name="Goker M."/>
            <person name="Bristow J."/>
            <person name="Eisen J.A."/>
            <person name="Markowitz V."/>
            <person name="Hugenholtz P."/>
            <person name="Klenk H.P."/>
            <person name="Kyrpides N.C."/>
        </authorList>
    </citation>
    <scope>NUCLEOTIDE SEQUENCE [LARGE SCALE GENOMIC DNA]</scope>
    <source>
        <strain evidence="10">DSM 45221 / IAM 15411 / JCM 23193 / KCTC 12865</strain>
    </source>
</reference>
<dbReference type="InterPro" id="IPR001608">
    <property type="entry name" value="Ala_racemase_N"/>
</dbReference>
<dbReference type="HAMAP" id="MF_01201">
    <property type="entry name" value="Ala_racemase"/>
    <property type="match status" value="1"/>
</dbReference>
<dbReference type="InterPro" id="IPR029066">
    <property type="entry name" value="PLP-binding_barrel"/>
</dbReference>
<feature type="modified residue" description="N6-(pyridoxal phosphate)lysine" evidence="5 6">
    <location>
        <position position="41"/>
    </location>
</feature>
<keyword evidence="4 5" id="KW-0413">Isomerase</keyword>
<feature type="binding site" evidence="5 7">
    <location>
        <position position="139"/>
    </location>
    <ligand>
        <name>substrate</name>
    </ligand>
</feature>
<dbReference type="Pfam" id="PF00842">
    <property type="entry name" value="Ala_racemase_C"/>
    <property type="match status" value="1"/>
</dbReference>
<feature type="domain" description="Alanine racemase C-terminal" evidence="8">
    <location>
        <begin position="245"/>
        <end position="373"/>
    </location>
</feature>
<accession>D5EIA9</accession>
<evidence type="ECO:0000313" key="10">
    <source>
        <dbReference type="Proteomes" id="UP000000925"/>
    </source>
</evidence>
<evidence type="ECO:0000256" key="5">
    <source>
        <dbReference type="HAMAP-Rule" id="MF_01201"/>
    </source>
</evidence>
<dbReference type="GO" id="GO:0030632">
    <property type="term" value="P:D-alanine biosynthetic process"/>
    <property type="evidence" value="ECO:0007669"/>
    <property type="project" value="UniProtKB-UniRule"/>
</dbReference>
<dbReference type="eggNOG" id="COG0787">
    <property type="taxonomic scope" value="Bacteria"/>
</dbReference>
<dbReference type="Pfam" id="PF01168">
    <property type="entry name" value="Ala_racemase_N"/>
    <property type="match status" value="1"/>
</dbReference>